<dbReference type="RefSeq" id="WP_347611464.1">
    <property type="nucleotide sequence ID" value="NZ_JBDPZC010000007.1"/>
</dbReference>
<gene>
    <name evidence="2" type="ORF">ABDJ40_16465</name>
</gene>
<reference evidence="2 3" key="1">
    <citation type="submission" date="2024-05" db="EMBL/GenBank/DDBJ databases">
        <title>Roseateles sp. 2.12 16S ribosomal RNA gene Genome sequencing and assembly.</title>
        <authorList>
            <person name="Woo H."/>
        </authorList>
    </citation>
    <scope>NUCLEOTIDE SEQUENCE [LARGE SCALE GENOMIC DNA]</scope>
    <source>
        <strain evidence="2 3">2.12</strain>
    </source>
</reference>
<dbReference type="EMBL" id="JBDPZC010000007">
    <property type="protein sequence ID" value="MEO3714360.1"/>
    <property type="molecule type" value="Genomic_DNA"/>
</dbReference>
<dbReference type="Proteomes" id="UP001462640">
    <property type="component" value="Unassembled WGS sequence"/>
</dbReference>
<dbReference type="Pfam" id="PF00174">
    <property type="entry name" value="Oxidored_molyb"/>
    <property type="match status" value="1"/>
</dbReference>
<evidence type="ECO:0000313" key="3">
    <source>
        <dbReference type="Proteomes" id="UP001462640"/>
    </source>
</evidence>
<organism evidence="2 3">
    <name type="scientific">Roseateles flavus</name>
    <dbReference type="NCBI Taxonomy" id="3149041"/>
    <lineage>
        <taxon>Bacteria</taxon>
        <taxon>Pseudomonadati</taxon>
        <taxon>Pseudomonadota</taxon>
        <taxon>Betaproteobacteria</taxon>
        <taxon>Burkholderiales</taxon>
        <taxon>Sphaerotilaceae</taxon>
        <taxon>Roseateles</taxon>
    </lineage>
</organism>
<keyword evidence="3" id="KW-1185">Reference proteome</keyword>
<feature type="domain" description="Oxidoreductase molybdopterin-binding" evidence="1">
    <location>
        <begin position="88"/>
        <end position="155"/>
    </location>
</feature>
<dbReference type="InterPro" id="IPR036374">
    <property type="entry name" value="OxRdtase_Mopterin-bd_sf"/>
</dbReference>
<name>A0ABV0GH41_9BURK</name>
<evidence type="ECO:0000313" key="2">
    <source>
        <dbReference type="EMBL" id="MEO3714360.1"/>
    </source>
</evidence>
<sequence>MPGPRRLSVQPGLRRGLAACAAASLLLAGLGLGGPALALDSPKGRVILTISGSGLKANQDGRVALDMDMLAALPQRSITVNTPWYPDARKFTGPLLRDVLALAGARGSSIEAYALNDYRVSIPMEDVLQHPVILARLMDDQPMSVRDKGPLFIIYPFDDDRRLRTSIYYSRCAWQLKALEIR</sequence>
<dbReference type="SUPFAM" id="SSF56524">
    <property type="entry name" value="Oxidoreductase molybdopterin-binding domain"/>
    <property type="match status" value="1"/>
</dbReference>
<dbReference type="InterPro" id="IPR000572">
    <property type="entry name" value="OxRdtase_Mopterin-bd_dom"/>
</dbReference>
<accession>A0ABV0GH41</accession>
<proteinExistence type="predicted"/>
<protein>
    <submittedName>
        <fullName evidence="2">Molybdopterin-dependent oxidoreductase</fullName>
    </submittedName>
</protein>
<evidence type="ECO:0000259" key="1">
    <source>
        <dbReference type="Pfam" id="PF00174"/>
    </source>
</evidence>
<comment type="caution">
    <text evidence="2">The sequence shown here is derived from an EMBL/GenBank/DDBJ whole genome shotgun (WGS) entry which is preliminary data.</text>
</comment>
<dbReference type="Gene3D" id="3.90.420.10">
    <property type="entry name" value="Oxidoreductase, molybdopterin-binding domain"/>
    <property type="match status" value="1"/>
</dbReference>